<evidence type="ECO:0000313" key="1">
    <source>
        <dbReference type="EMBL" id="KWT86931.1"/>
    </source>
</evidence>
<dbReference type="RefSeq" id="WP_085052029.1">
    <property type="nucleotide sequence ID" value="NZ_LNQR01000054.1"/>
</dbReference>
<organism evidence="1 2">
    <name type="scientific">Candidatus Magnetominusculus xianensis</name>
    <dbReference type="NCBI Taxonomy" id="1748249"/>
    <lineage>
        <taxon>Bacteria</taxon>
        <taxon>Pseudomonadati</taxon>
        <taxon>Nitrospirota</taxon>
        <taxon>Nitrospiria</taxon>
        <taxon>Nitrospirales</taxon>
        <taxon>Nitrospiraceae</taxon>
        <taxon>Candidatus Magnetominusculus</taxon>
    </lineage>
</organism>
<name>A0ABR5SFY8_9BACT</name>
<sequence>MNSIFVSETMQEVFENLMNTPTDHLREMLDNARDMGISSILENKKAIEAADTLPQSALQDVLQVARMPECQND</sequence>
<reference evidence="1 2" key="1">
    <citation type="submission" date="2015-11" db="EMBL/GenBank/DDBJ databases">
        <authorList>
            <person name="Lin W."/>
        </authorList>
    </citation>
    <scope>NUCLEOTIDE SEQUENCE [LARGE SCALE GENOMIC DNA]</scope>
    <source>
        <strain evidence="1 2">HCH-1</strain>
    </source>
</reference>
<proteinExistence type="predicted"/>
<dbReference type="Proteomes" id="UP000060487">
    <property type="component" value="Unassembled WGS sequence"/>
</dbReference>
<dbReference type="EMBL" id="LNQR01000054">
    <property type="protein sequence ID" value="KWT86931.1"/>
    <property type="molecule type" value="Genomic_DNA"/>
</dbReference>
<evidence type="ECO:0000313" key="2">
    <source>
        <dbReference type="Proteomes" id="UP000060487"/>
    </source>
</evidence>
<comment type="caution">
    <text evidence="1">The sequence shown here is derived from an EMBL/GenBank/DDBJ whole genome shotgun (WGS) entry which is preliminary data.</text>
</comment>
<protein>
    <submittedName>
        <fullName evidence="1">Uncharacterized protein</fullName>
    </submittedName>
</protein>
<keyword evidence="2" id="KW-1185">Reference proteome</keyword>
<accession>A0ABR5SFY8</accession>
<gene>
    <name evidence="1" type="ORF">ASN18_1403</name>
</gene>